<reference evidence="1" key="1">
    <citation type="submission" date="2021-02" db="EMBL/GenBank/DDBJ databases">
        <authorList>
            <person name="Nowell W R."/>
        </authorList>
    </citation>
    <scope>NUCLEOTIDE SEQUENCE</scope>
</reference>
<dbReference type="SUPFAM" id="SSF48452">
    <property type="entry name" value="TPR-like"/>
    <property type="match status" value="1"/>
</dbReference>
<dbReference type="InterPro" id="IPR011990">
    <property type="entry name" value="TPR-like_helical_dom_sf"/>
</dbReference>
<evidence type="ECO:0000313" key="3">
    <source>
        <dbReference type="Proteomes" id="UP000663855"/>
    </source>
</evidence>
<dbReference type="EMBL" id="CAJOBH010021715">
    <property type="protein sequence ID" value="CAF4225441.1"/>
    <property type="molecule type" value="Genomic_DNA"/>
</dbReference>
<sequence>MGSCCKQQQAFIPNAEQQYVAISTEMKSFQTTTDITVLSSERLHHPNVANFLFIRLDVPLDSKSNNGDKSREELQRLVHNIEMFSYSRLCIDFIKTVKEEQIILIISGSLGERLIPDIHSMHMIHIIYIFCLNKANYQPPMENYSKVKGIFTQVKPLCEELKKNISEAERDLISMEFIDAKSDGNNKQEAIFMYAQLFKDILLDLSASEDIIAFKIMVAFCRQQYQSNPNELELIDEFERNYHPSKAVWWYTRECLLYKILHKAFRVQTHTIIYTFRSFILDLHTQLNQLAANRKETMIITLCRGQSLANADFKKLERNRDGLLSFNNFLSTSTSEDVALNFARQSKGKKNMIGVVFQISVRSTVESSTKYANIQTLSYFGKTEEEYLFGMGAIFRVEPTEPFEEGLVCVRLTLTNTNDPQLNLLDKFWRKLFLPEEMKIAIKSQRTISLATKLSALMFGMSDPKRASSFFQIIALIYKEEKSFDIMECVGYLSGQIVPEEVNRFDKLQEKKLMQEQNDDHNVWKTYESIGDLYKNQKQFDLALEYYRRIVTGGLFNSPSNHERLPSIYYEMANIYQAQGISQLAFEHLNLAINSAIDTERPGLELISAMIIQRGDIFAEKK</sequence>
<dbReference type="EMBL" id="CAJNOV010002674">
    <property type="protein sequence ID" value="CAF1111480.1"/>
    <property type="molecule type" value="Genomic_DNA"/>
</dbReference>
<gene>
    <name evidence="2" type="ORF">BYL167_LOCUS24560</name>
    <name evidence="1" type="ORF">CJN711_LOCUS7648</name>
</gene>
<dbReference type="SUPFAM" id="SSF56399">
    <property type="entry name" value="ADP-ribosylation"/>
    <property type="match status" value="1"/>
</dbReference>
<evidence type="ECO:0000313" key="2">
    <source>
        <dbReference type="EMBL" id="CAF4225441.1"/>
    </source>
</evidence>
<accession>A0A814PVL8</accession>
<dbReference type="Proteomes" id="UP000663855">
    <property type="component" value="Unassembled WGS sequence"/>
</dbReference>
<name>A0A814PVL8_9BILA</name>
<dbReference type="Gene3D" id="3.90.176.10">
    <property type="entry name" value="Toxin ADP-ribosyltransferase, Chain A, domain 1"/>
    <property type="match status" value="1"/>
</dbReference>
<evidence type="ECO:0000313" key="1">
    <source>
        <dbReference type="EMBL" id="CAF1111480.1"/>
    </source>
</evidence>
<comment type="caution">
    <text evidence="1">The sequence shown here is derived from an EMBL/GenBank/DDBJ whole genome shotgun (WGS) entry which is preliminary data.</text>
</comment>
<proteinExistence type="predicted"/>
<dbReference type="AlphaFoldDB" id="A0A814PVL8"/>
<dbReference type="Proteomes" id="UP000681967">
    <property type="component" value="Unassembled WGS sequence"/>
</dbReference>
<protein>
    <submittedName>
        <fullName evidence="1">Uncharacterized protein</fullName>
    </submittedName>
</protein>
<organism evidence="1 3">
    <name type="scientific">Rotaria magnacalcarata</name>
    <dbReference type="NCBI Taxonomy" id="392030"/>
    <lineage>
        <taxon>Eukaryota</taxon>
        <taxon>Metazoa</taxon>
        <taxon>Spiralia</taxon>
        <taxon>Gnathifera</taxon>
        <taxon>Rotifera</taxon>
        <taxon>Eurotatoria</taxon>
        <taxon>Bdelloidea</taxon>
        <taxon>Philodinida</taxon>
        <taxon>Philodinidae</taxon>
        <taxon>Rotaria</taxon>
    </lineage>
</organism>
<dbReference type="Gene3D" id="1.25.40.10">
    <property type="entry name" value="Tetratricopeptide repeat domain"/>
    <property type="match status" value="1"/>
</dbReference>